<keyword evidence="1" id="KW-0812">Transmembrane</keyword>
<feature type="transmembrane region" description="Helical" evidence="1">
    <location>
        <begin position="44"/>
        <end position="62"/>
    </location>
</feature>
<comment type="caution">
    <text evidence="2">The sequence shown here is derived from an EMBL/GenBank/DDBJ whole genome shotgun (WGS) entry which is preliminary data.</text>
</comment>
<gene>
    <name evidence="2" type="ORF">CWI75_13805</name>
</gene>
<dbReference type="EMBL" id="PKLZ01000010">
    <property type="protein sequence ID" value="PLW81878.1"/>
    <property type="molecule type" value="Genomic_DNA"/>
</dbReference>
<evidence type="ECO:0000256" key="1">
    <source>
        <dbReference type="SAM" id="Phobius"/>
    </source>
</evidence>
<organism evidence="2 3">
    <name type="scientific">Kineobactrum sediminis</name>
    <dbReference type="NCBI Taxonomy" id="1905677"/>
    <lineage>
        <taxon>Bacteria</taxon>
        <taxon>Pseudomonadati</taxon>
        <taxon>Pseudomonadota</taxon>
        <taxon>Gammaproteobacteria</taxon>
        <taxon>Cellvibrionales</taxon>
        <taxon>Halieaceae</taxon>
        <taxon>Kineobactrum</taxon>
    </lineage>
</organism>
<feature type="transmembrane region" description="Helical" evidence="1">
    <location>
        <begin position="6"/>
        <end position="24"/>
    </location>
</feature>
<dbReference type="OrthoDB" id="9182237at2"/>
<protein>
    <submittedName>
        <fullName evidence="2">DUF2065 domain-containing protein</fullName>
    </submittedName>
</protein>
<dbReference type="PANTHER" id="PTHR38602:SF1">
    <property type="entry name" value="INNER MEMBRANE PROTEIN"/>
    <property type="match status" value="1"/>
</dbReference>
<keyword evidence="1" id="KW-0472">Membrane</keyword>
<name>A0A2N5Y0G4_9GAMM</name>
<dbReference type="AlphaFoldDB" id="A0A2N5Y0G4"/>
<sequence length="63" mass="7233">MDFWQVLPVALALVLVIEGVLPFLSPRRWRQMVMNVAQLEDRLIRNVGLGSMLLGLVILYLVR</sequence>
<evidence type="ECO:0000313" key="2">
    <source>
        <dbReference type="EMBL" id="PLW81878.1"/>
    </source>
</evidence>
<keyword evidence="1" id="KW-1133">Transmembrane helix</keyword>
<evidence type="ECO:0000313" key="3">
    <source>
        <dbReference type="Proteomes" id="UP000234845"/>
    </source>
</evidence>
<reference evidence="3" key="1">
    <citation type="submission" date="2017-11" db="EMBL/GenBank/DDBJ databases">
        <title>The draft genome sequence of Chromatocurvus sp. F02.</title>
        <authorList>
            <person name="Du Z.-J."/>
            <person name="Chang Y.-Q."/>
        </authorList>
    </citation>
    <scope>NUCLEOTIDE SEQUENCE [LARGE SCALE GENOMIC DNA]</scope>
    <source>
        <strain evidence="3">F02</strain>
    </source>
</reference>
<dbReference type="Pfam" id="PF09838">
    <property type="entry name" value="DUF2065"/>
    <property type="match status" value="1"/>
</dbReference>
<proteinExistence type="predicted"/>
<dbReference type="InterPro" id="IPR019201">
    <property type="entry name" value="DUF2065"/>
</dbReference>
<accession>A0A2N5Y0G4</accession>
<dbReference type="RefSeq" id="WP_101522161.1">
    <property type="nucleotide sequence ID" value="NZ_PKLZ01000010.1"/>
</dbReference>
<keyword evidence="3" id="KW-1185">Reference proteome</keyword>
<dbReference type="PANTHER" id="PTHR38602">
    <property type="entry name" value="INNER MEMBRANE PROTEIN-RELATED"/>
    <property type="match status" value="1"/>
</dbReference>
<dbReference type="Proteomes" id="UP000234845">
    <property type="component" value="Unassembled WGS sequence"/>
</dbReference>